<evidence type="ECO:0000313" key="8">
    <source>
        <dbReference type="Proteomes" id="UP001635816"/>
    </source>
</evidence>
<dbReference type="InterPro" id="IPR004294">
    <property type="entry name" value="Carotenoid_Oase"/>
</dbReference>
<keyword evidence="8" id="KW-1185">Reference proteome</keyword>
<keyword evidence="3 5" id="KW-0560">Oxidoreductase</keyword>
<proteinExistence type="inferred from homology"/>
<keyword evidence="5" id="KW-0223">Dioxygenase</keyword>
<reference evidence="7 8" key="1">
    <citation type="submission" date="2024-12" db="EMBL/GenBank/DDBJ databases">
        <title>The coexistence of Mycolicibacterium septicum and Mycolicibacterium nivoides in clinical samples.</title>
        <authorList>
            <person name="Wang C."/>
            <person name="Feng Y."/>
            <person name="Zong Z."/>
        </authorList>
    </citation>
    <scope>NUCLEOTIDE SEQUENCE [LARGE SCALE GENOMIC DNA]</scope>
    <source>
        <strain evidence="7 8">120309</strain>
    </source>
</reference>
<comment type="caution">
    <text evidence="7">The sequence shown here is derived from an EMBL/GenBank/DDBJ whole genome shotgun (WGS) entry which is preliminary data.</text>
</comment>
<organism evidence="7 8">
    <name type="scientific">Mycolicibacterium nivoides</name>
    <dbReference type="NCBI Taxonomy" id="2487344"/>
    <lineage>
        <taxon>Bacteria</taxon>
        <taxon>Bacillati</taxon>
        <taxon>Actinomycetota</taxon>
        <taxon>Actinomycetes</taxon>
        <taxon>Mycobacteriales</taxon>
        <taxon>Mycobacteriaceae</taxon>
        <taxon>Mycolicibacterium</taxon>
    </lineage>
</organism>
<keyword evidence="2 5" id="KW-0479">Metal-binding</keyword>
<dbReference type="PANTHER" id="PTHR10543">
    <property type="entry name" value="BETA-CAROTENE DIOXYGENASE"/>
    <property type="match status" value="1"/>
</dbReference>
<evidence type="ECO:0000256" key="5">
    <source>
        <dbReference type="RuleBase" id="RU364048"/>
    </source>
</evidence>
<dbReference type="Proteomes" id="UP001635816">
    <property type="component" value="Unassembled WGS sequence"/>
</dbReference>
<name>A0ABW9LB84_9MYCO</name>
<sequence length="132" mass="14374">MAEPLAQMGCESPQIDQRRSTQAHSVTYVTVPSDGEGSGEGIGRFDHAGGSVQAYCPLGHKLVEPIFVPRPGSSAEDDGWVLTVGYDETQHRSRLMVFDAPRVDAGPIAEAWLSFHLPMSYHGAFTDRVARF</sequence>
<evidence type="ECO:0000256" key="4">
    <source>
        <dbReference type="ARBA" id="ARBA00023004"/>
    </source>
</evidence>
<evidence type="ECO:0000256" key="6">
    <source>
        <dbReference type="SAM" id="MobiDB-lite"/>
    </source>
</evidence>
<feature type="region of interest" description="Disordered" evidence="6">
    <location>
        <begin position="1"/>
        <end position="23"/>
    </location>
</feature>
<evidence type="ECO:0000313" key="7">
    <source>
        <dbReference type="EMBL" id="MFN6544890.1"/>
    </source>
</evidence>
<evidence type="ECO:0000256" key="1">
    <source>
        <dbReference type="ARBA" id="ARBA00006787"/>
    </source>
</evidence>
<accession>A0ABW9LB84</accession>
<dbReference type="RefSeq" id="WP_409543817.1">
    <property type="nucleotide sequence ID" value="NZ_JBKBDD010000005.1"/>
</dbReference>
<comment type="cofactor">
    <cofactor evidence="5">
        <name>Fe(2+)</name>
        <dbReference type="ChEBI" id="CHEBI:29033"/>
    </cofactor>
    <text evidence="5">Binds 1 Fe(2+) ion per subunit.</text>
</comment>
<evidence type="ECO:0000256" key="3">
    <source>
        <dbReference type="ARBA" id="ARBA00023002"/>
    </source>
</evidence>
<comment type="similarity">
    <text evidence="1 5">Belongs to the carotenoid oxygenase family.</text>
</comment>
<gene>
    <name evidence="7" type="ORF">ACK4CT_16985</name>
</gene>
<evidence type="ECO:0000256" key="2">
    <source>
        <dbReference type="ARBA" id="ARBA00022723"/>
    </source>
</evidence>
<dbReference type="EMBL" id="JBKBDD010000005">
    <property type="protein sequence ID" value="MFN6544890.1"/>
    <property type="molecule type" value="Genomic_DNA"/>
</dbReference>
<keyword evidence="4 5" id="KW-0408">Iron</keyword>
<dbReference type="PANTHER" id="PTHR10543:SF89">
    <property type="entry name" value="CAROTENOID 9,10(9',10')-CLEAVAGE DIOXYGENASE 1"/>
    <property type="match status" value="1"/>
</dbReference>
<protein>
    <recommendedName>
        <fullName evidence="5">Dioxygenase</fullName>
        <ecNumber evidence="5">1.13.11.-</ecNumber>
    </recommendedName>
</protein>
<dbReference type="Pfam" id="PF03055">
    <property type="entry name" value="RPE65"/>
    <property type="match status" value="1"/>
</dbReference>
<dbReference type="EC" id="1.13.11.-" evidence="5"/>